<evidence type="ECO:0000259" key="7">
    <source>
        <dbReference type="PROSITE" id="PS51192"/>
    </source>
</evidence>
<keyword evidence="4 6" id="KW-0067">ATP-binding</keyword>
<dbReference type="GO" id="GO:0005524">
    <property type="term" value="F:ATP binding"/>
    <property type="evidence" value="ECO:0007669"/>
    <property type="project" value="UniProtKB-UniRule"/>
</dbReference>
<gene>
    <name evidence="9" type="ORF">GPUH_LOCUS21233</name>
</gene>
<keyword evidence="10" id="KW-1185">Reference proteome</keyword>
<comment type="catalytic activity">
    <reaction evidence="6">
        <text>ATP + H2O = ADP + phosphate + H(+)</text>
        <dbReference type="Rhea" id="RHEA:13065"/>
        <dbReference type="ChEBI" id="CHEBI:15377"/>
        <dbReference type="ChEBI" id="CHEBI:15378"/>
        <dbReference type="ChEBI" id="CHEBI:30616"/>
        <dbReference type="ChEBI" id="CHEBI:43474"/>
        <dbReference type="ChEBI" id="CHEBI:456216"/>
        <dbReference type="EC" id="3.6.4.13"/>
    </reaction>
</comment>
<dbReference type="WBParaSite" id="GPUH_0002125901-mRNA-1">
    <property type="protein sequence ID" value="GPUH_0002125901-mRNA-1"/>
    <property type="gene ID" value="GPUH_0002125901"/>
</dbReference>
<dbReference type="PROSITE" id="PS51195">
    <property type="entry name" value="Q_MOTIF"/>
    <property type="match status" value="1"/>
</dbReference>
<feature type="domain" description="Helicase ATP-binding" evidence="7">
    <location>
        <begin position="27"/>
        <end position="195"/>
    </location>
</feature>
<dbReference type="SUPFAM" id="SSF52540">
    <property type="entry name" value="P-loop containing nucleoside triphosphate hydrolases"/>
    <property type="match status" value="1"/>
</dbReference>
<dbReference type="GO" id="GO:0003723">
    <property type="term" value="F:RNA binding"/>
    <property type="evidence" value="ECO:0007669"/>
    <property type="project" value="UniProtKB-UniRule"/>
</dbReference>
<dbReference type="InterPro" id="IPR014001">
    <property type="entry name" value="Helicase_ATP-bd"/>
</dbReference>
<accession>A0A183EJU3</accession>
<evidence type="ECO:0000256" key="3">
    <source>
        <dbReference type="ARBA" id="ARBA00022806"/>
    </source>
</evidence>
<reference evidence="11" key="1">
    <citation type="submission" date="2016-06" db="UniProtKB">
        <authorList>
            <consortium name="WormBaseParasite"/>
        </authorList>
    </citation>
    <scope>IDENTIFICATION</scope>
</reference>
<evidence type="ECO:0000259" key="8">
    <source>
        <dbReference type="PROSITE" id="PS51195"/>
    </source>
</evidence>
<dbReference type="InterPro" id="IPR014014">
    <property type="entry name" value="RNA_helicase_DEAD_Q_motif"/>
</dbReference>
<feature type="domain" description="DEAD-box RNA helicase Q" evidence="8">
    <location>
        <begin position="1"/>
        <end position="24"/>
    </location>
</feature>
<dbReference type="AlphaFoldDB" id="A0A183EJU3"/>
<dbReference type="Gene3D" id="3.40.50.300">
    <property type="entry name" value="P-loop containing nucleotide triphosphate hydrolases"/>
    <property type="match status" value="1"/>
</dbReference>
<dbReference type="PROSITE" id="PS51192">
    <property type="entry name" value="HELICASE_ATP_BIND_1"/>
    <property type="match status" value="1"/>
</dbReference>
<dbReference type="SMART" id="SM00487">
    <property type="entry name" value="DEXDc"/>
    <property type="match status" value="1"/>
</dbReference>
<dbReference type="GO" id="GO:0016787">
    <property type="term" value="F:hydrolase activity"/>
    <property type="evidence" value="ECO:0007669"/>
    <property type="project" value="UniProtKB-KW"/>
</dbReference>
<organism evidence="11">
    <name type="scientific">Gongylonema pulchrum</name>
    <dbReference type="NCBI Taxonomy" id="637853"/>
    <lineage>
        <taxon>Eukaryota</taxon>
        <taxon>Metazoa</taxon>
        <taxon>Ecdysozoa</taxon>
        <taxon>Nematoda</taxon>
        <taxon>Chromadorea</taxon>
        <taxon>Rhabditida</taxon>
        <taxon>Spirurina</taxon>
        <taxon>Spiruromorpha</taxon>
        <taxon>Spiruroidea</taxon>
        <taxon>Gongylonematidae</taxon>
        <taxon>Gongylonema</taxon>
    </lineage>
</organism>
<comment type="similarity">
    <text evidence="6">Belongs to the DEAD box helicase family.</text>
</comment>
<name>A0A183EJU3_9BILA</name>
<comment type="domain">
    <text evidence="6">The Q motif is unique to and characteristic of the DEAD box family of RNA helicases and controls ATP binding and hydrolysis.</text>
</comment>
<feature type="short sequence motif" description="Q motif" evidence="5">
    <location>
        <begin position="1"/>
        <end position="24"/>
    </location>
</feature>
<dbReference type="GO" id="GO:0003724">
    <property type="term" value="F:RNA helicase activity"/>
    <property type="evidence" value="ECO:0007669"/>
    <property type="project" value="UniProtKB-EC"/>
</dbReference>
<comment type="function">
    <text evidence="6">RNA helicase.</text>
</comment>
<evidence type="ECO:0000256" key="2">
    <source>
        <dbReference type="ARBA" id="ARBA00022801"/>
    </source>
</evidence>
<dbReference type="EC" id="3.6.4.13" evidence="6"/>
<proteinExistence type="inferred from homology"/>
<evidence type="ECO:0000313" key="9">
    <source>
        <dbReference type="EMBL" id="VDN37819.1"/>
    </source>
</evidence>
<keyword evidence="3 6" id="KW-0347">Helicase</keyword>
<evidence type="ECO:0000256" key="5">
    <source>
        <dbReference type="PROSITE-ProRule" id="PRU00552"/>
    </source>
</evidence>
<dbReference type="Pfam" id="PF00270">
    <property type="entry name" value="DEAD"/>
    <property type="match status" value="1"/>
</dbReference>
<evidence type="ECO:0000256" key="6">
    <source>
        <dbReference type="RuleBase" id="RU365068"/>
    </source>
</evidence>
<protein>
    <recommendedName>
        <fullName evidence="6">ATP-dependent RNA helicase</fullName>
        <ecNumber evidence="6">3.6.4.13</ecNumber>
    </recommendedName>
</protein>
<dbReference type="Proteomes" id="UP000271098">
    <property type="component" value="Unassembled WGS sequence"/>
</dbReference>
<evidence type="ECO:0000313" key="10">
    <source>
        <dbReference type="Proteomes" id="UP000271098"/>
    </source>
</evidence>
<dbReference type="CDD" id="cd00268">
    <property type="entry name" value="DEADc"/>
    <property type="match status" value="1"/>
</dbReference>
<dbReference type="InterPro" id="IPR027417">
    <property type="entry name" value="P-loop_NTPase"/>
</dbReference>
<evidence type="ECO:0000313" key="11">
    <source>
        <dbReference type="WBParaSite" id="GPUH_0002125901-mRNA-1"/>
    </source>
</evidence>
<dbReference type="OrthoDB" id="5871318at2759"/>
<reference evidence="9 10" key="2">
    <citation type="submission" date="2018-11" db="EMBL/GenBank/DDBJ databases">
        <authorList>
            <consortium name="Pathogen Informatics"/>
        </authorList>
    </citation>
    <scope>NUCLEOTIDE SEQUENCE [LARGE SCALE GENOMIC DNA]</scope>
</reference>
<dbReference type="EMBL" id="UYRT01092122">
    <property type="protein sequence ID" value="VDN37819.1"/>
    <property type="molecule type" value="Genomic_DNA"/>
</dbReference>
<keyword evidence="1 6" id="KW-0547">Nucleotide-binding</keyword>
<sequence length="226" mass="25166">MNLHPKLLENIRHKGYEKPLPIQRAAFSLICAGYDVIGHAATGGGKTAAYLIPIIDYILAAKTRSGSKASMPYCIVISPTKELAEQLYDDAQDFSHQVDCRVVLCFGEIPVRENITEIRKGCDILIATVGRLCDYLTRGEFCGFYDDLVENLLPRCKAVRLNDLIVGLQKLLFSATDSADLETLKKDFVSPKATKIVVGTLNTVNRHIEQRILLVLFVEHFFGSFC</sequence>
<keyword evidence="6" id="KW-0694">RNA-binding</keyword>
<keyword evidence="2 6" id="KW-0378">Hydrolase</keyword>
<dbReference type="InterPro" id="IPR044742">
    <property type="entry name" value="DEAD/DEAH_RhlB"/>
</dbReference>
<dbReference type="PANTHER" id="PTHR24031">
    <property type="entry name" value="RNA HELICASE"/>
    <property type="match status" value="1"/>
</dbReference>
<evidence type="ECO:0000256" key="1">
    <source>
        <dbReference type="ARBA" id="ARBA00022741"/>
    </source>
</evidence>
<evidence type="ECO:0000256" key="4">
    <source>
        <dbReference type="ARBA" id="ARBA00022840"/>
    </source>
</evidence>
<dbReference type="InterPro" id="IPR011545">
    <property type="entry name" value="DEAD/DEAH_box_helicase_dom"/>
</dbReference>